<protein>
    <submittedName>
        <fullName evidence="1">Uncharacterized protein</fullName>
    </submittedName>
</protein>
<sequence>MPESANPLVGVIGLVSRYQALGHVLHAPMSGQFSSFKDFMNWQRGWYRESLGPVPYRDGFFCVINKKRIEKAHA</sequence>
<organism evidence="1">
    <name type="scientific">marine metagenome</name>
    <dbReference type="NCBI Taxonomy" id="408172"/>
    <lineage>
        <taxon>unclassified sequences</taxon>
        <taxon>metagenomes</taxon>
        <taxon>ecological metagenomes</taxon>
    </lineage>
</organism>
<evidence type="ECO:0000313" key="1">
    <source>
        <dbReference type="EMBL" id="SUZ75724.1"/>
    </source>
</evidence>
<dbReference type="AlphaFoldDB" id="A0A381QA49"/>
<name>A0A381QA49_9ZZZZ</name>
<proteinExistence type="predicted"/>
<dbReference type="EMBL" id="UINC01001256">
    <property type="protein sequence ID" value="SUZ75724.1"/>
    <property type="molecule type" value="Genomic_DNA"/>
</dbReference>
<reference evidence="1" key="1">
    <citation type="submission" date="2018-05" db="EMBL/GenBank/DDBJ databases">
        <authorList>
            <person name="Lanie J.A."/>
            <person name="Ng W.-L."/>
            <person name="Kazmierczak K.M."/>
            <person name="Andrzejewski T.M."/>
            <person name="Davidsen T.M."/>
            <person name="Wayne K.J."/>
            <person name="Tettelin H."/>
            <person name="Glass J.I."/>
            <person name="Rusch D."/>
            <person name="Podicherti R."/>
            <person name="Tsui H.-C.T."/>
            <person name="Winkler M.E."/>
        </authorList>
    </citation>
    <scope>NUCLEOTIDE SEQUENCE</scope>
</reference>
<accession>A0A381QA49</accession>
<gene>
    <name evidence="1" type="ORF">METZ01_LOCUS28578</name>
</gene>